<dbReference type="RefSeq" id="WP_153464950.1">
    <property type="nucleotide sequence ID" value="NZ_WBOF01000001.1"/>
</dbReference>
<dbReference type="Proteomes" id="UP000450000">
    <property type="component" value="Unassembled WGS sequence"/>
</dbReference>
<evidence type="ECO:0000256" key="2">
    <source>
        <dbReference type="ARBA" id="ARBA00022801"/>
    </source>
</evidence>
<dbReference type="EMBL" id="WBOF01000001">
    <property type="protein sequence ID" value="MQS15431.1"/>
    <property type="molecule type" value="Genomic_DNA"/>
</dbReference>
<dbReference type="OrthoDB" id="3789848at2"/>
<reference evidence="3 4" key="1">
    <citation type="submission" date="2019-09" db="EMBL/GenBank/DDBJ databases">
        <title>Genome Sequences of Streptomyces kaniharaensis ATCC 21070.</title>
        <authorList>
            <person name="Zhu W."/>
            <person name="De Crecy-Lagard V."/>
            <person name="Richards N.G."/>
        </authorList>
    </citation>
    <scope>NUCLEOTIDE SEQUENCE [LARGE SCALE GENOMIC DNA]</scope>
    <source>
        <strain evidence="3 4">SF-557</strain>
    </source>
</reference>
<evidence type="ECO:0000313" key="4">
    <source>
        <dbReference type="Proteomes" id="UP000450000"/>
    </source>
</evidence>
<dbReference type="SUPFAM" id="SSF53474">
    <property type="entry name" value="alpha/beta-Hydrolases"/>
    <property type="match status" value="1"/>
</dbReference>
<dbReference type="InterPro" id="IPR029058">
    <property type="entry name" value="AB_hydrolase_fold"/>
</dbReference>
<sequence>MTSTRPEAPEVVLYADGRPMDVHRPPAGTAGAAGPVPVVLLWHGRGPDERDVLRPLAREAAGYGLLVLVPDWRSDRADGGRAELLASLAHAREAAPALGGDPDRLVLAGWSMGGREAVAVAVADATPAELRPVAAVGIASSYDRPAVTTGEAPLDVLAGRPAPVPLWLVHGTADEVLGAEHTRRLSTVAPTARLYELPTDHAGVVMTEYDPAADRCLPATAAGALEAGRRTAAVLAEAAGPTDPPGR</sequence>
<gene>
    <name evidence="3" type="ORF">F7Q99_24970</name>
</gene>
<organism evidence="3 4">
    <name type="scientific">Streptomyces kaniharaensis</name>
    <dbReference type="NCBI Taxonomy" id="212423"/>
    <lineage>
        <taxon>Bacteria</taxon>
        <taxon>Bacillati</taxon>
        <taxon>Actinomycetota</taxon>
        <taxon>Actinomycetes</taxon>
        <taxon>Kitasatosporales</taxon>
        <taxon>Streptomycetaceae</taxon>
        <taxon>Streptomyces</taxon>
    </lineage>
</organism>
<accession>A0A6N7KVF1</accession>
<dbReference type="AlphaFoldDB" id="A0A6N7KVF1"/>
<dbReference type="InterPro" id="IPR050955">
    <property type="entry name" value="Plant_Biomass_Hydrol_Est"/>
</dbReference>
<dbReference type="PANTHER" id="PTHR43037:SF5">
    <property type="entry name" value="FERULOYL ESTERASE"/>
    <property type="match status" value="1"/>
</dbReference>
<comment type="caution">
    <text evidence="3">The sequence shown here is derived from an EMBL/GenBank/DDBJ whole genome shotgun (WGS) entry which is preliminary data.</text>
</comment>
<keyword evidence="2 3" id="KW-0378">Hydrolase</keyword>
<keyword evidence="1" id="KW-0732">Signal</keyword>
<dbReference type="GO" id="GO:0016787">
    <property type="term" value="F:hydrolase activity"/>
    <property type="evidence" value="ECO:0007669"/>
    <property type="project" value="UniProtKB-KW"/>
</dbReference>
<proteinExistence type="predicted"/>
<dbReference type="PANTHER" id="PTHR43037">
    <property type="entry name" value="UNNAMED PRODUCT-RELATED"/>
    <property type="match status" value="1"/>
</dbReference>
<evidence type="ECO:0000256" key="1">
    <source>
        <dbReference type="ARBA" id="ARBA00022729"/>
    </source>
</evidence>
<evidence type="ECO:0000313" key="3">
    <source>
        <dbReference type="EMBL" id="MQS15431.1"/>
    </source>
</evidence>
<keyword evidence="4" id="KW-1185">Reference proteome</keyword>
<name>A0A6N7KVF1_9ACTN</name>
<protein>
    <submittedName>
        <fullName evidence="3">Alpha/beta hydrolase fold domain-containing protein</fullName>
    </submittedName>
</protein>
<dbReference type="Gene3D" id="3.40.50.1820">
    <property type="entry name" value="alpha/beta hydrolase"/>
    <property type="match status" value="1"/>
</dbReference>